<dbReference type="InterPro" id="IPR029017">
    <property type="entry name" value="Enolase-like_N"/>
</dbReference>
<dbReference type="Gene3D" id="3.30.390.10">
    <property type="entry name" value="Enolase-like, N-terminal domain"/>
    <property type="match status" value="1"/>
</dbReference>
<evidence type="ECO:0000313" key="2">
    <source>
        <dbReference type="EMBL" id="GAA3050304.1"/>
    </source>
</evidence>
<evidence type="ECO:0000256" key="1">
    <source>
        <dbReference type="SAM" id="MobiDB-lite"/>
    </source>
</evidence>
<proteinExistence type="predicted"/>
<dbReference type="SUPFAM" id="SSF51604">
    <property type="entry name" value="Enolase C-terminal domain-like"/>
    <property type="match status" value="1"/>
</dbReference>
<sequence length="174" mass="17943">MTDTPVVERVDTAVFTVPTDAPAADGALSWDTALVPAAVRCGDAPGIGYTCAPVATARVTDDLLHGAVQGSAVLDVPRMNETVQRAMRDAGPPGVTVQAVSAAHAHAAAAAPNLWLPEWCDDHVRIERILFDGVLARDGGSITPGIDGAPGPGLTPTPSAHSPTGWADHRRQHP</sequence>
<dbReference type="Proteomes" id="UP001501532">
    <property type="component" value="Unassembled WGS sequence"/>
</dbReference>
<gene>
    <name evidence="2" type="ORF">GCM10010448_36650</name>
</gene>
<comment type="caution">
    <text evidence="2">The sequence shown here is derived from an EMBL/GenBank/DDBJ whole genome shotgun (WGS) entry which is preliminary data.</text>
</comment>
<reference evidence="3" key="1">
    <citation type="journal article" date="2019" name="Int. J. Syst. Evol. Microbiol.">
        <title>The Global Catalogue of Microorganisms (GCM) 10K type strain sequencing project: providing services to taxonomists for standard genome sequencing and annotation.</title>
        <authorList>
            <consortium name="The Broad Institute Genomics Platform"/>
            <consortium name="The Broad Institute Genome Sequencing Center for Infectious Disease"/>
            <person name="Wu L."/>
            <person name="Ma J."/>
        </authorList>
    </citation>
    <scope>NUCLEOTIDE SEQUENCE [LARGE SCALE GENOMIC DNA]</scope>
    <source>
        <strain evidence="3">JCM 9091</strain>
    </source>
</reference>
<evidence type="ECO:0000313" key="3">
    <source>
        <dbReference type="Proteomes" id="UP001501532"/>
    </source>
</evidence>
<organism evidence="2 3">
    <name type="scientific">Streptomyces glomeratus</name>
    <dbReference type="NCBI Taxonomy" id="284452"/>
    <lineage>
        <taxon>Bacteria</taxon>
        <taxon>Bacillati</taxon>
        <taxon>Actinomycetota</taxon>
        <taxon>Actinomycetes</taxon>
        <taxon>Kitasatosporales</taxon>
        <taxon>Streptomycetaceae</taxon>
        <taxon>Streptomyces</taxon>
    </lineage>
</organism>
<name>A0ABP6LLD1_9ACTN</name>
<dbReference type="EMBL" id="BAAAUF010000030">
    <property type="protein sequence ID" value="GAA3050304.1"/>
    <property type="molecule type" value="Genomic_DNA"/>
</dbReference>
<dbReference type="InterPro" id="IPR036849">
    <property type="entry name" value="Enolase-like_C_sf"/>
</dbReference>
<accession>A0ABP6LLD1</accession>
<feature type="region of interest" description="Disordered" evidence="1">
    <location>
        <begin position="142"/>
        <end position="174"/>
    </location>
</feature>
<keyword evidence="3" id="KW-1185">Reference proteome</keyword>
<protein>
    <submittedName>
        <fullName evidence="2">Uncharacterized protein</fullName>
    </submittedName>
</protein>
<dbReference type="SUPFAM" id="SSF54826">
    <property type="entry name" value="Enolase N-terminal domain-like"/>
    <property type="match status" value="1"/>
</dbReference>
<dbReference type="RefSeq" id="WP_234516672.1">
    <property type="nucleotide sequence ID" value="NZ_BAAAUF010000030.1"/>
</dbReference>